<keyword evidence="1" id="KW-0472">Membrane</keyword>
<gene>
    <name evidence="2" type="ORF">CH35J_000011</name>
</gene>
<feature type="transmembrane region" description="Helical" evidence="1">
    <location>
        <begin position="1683"/>
        <end position="1706"/>
    </location>
</feature>
<dbReference type="InterPro" id="IPR036844">
    <property type="entry name" value="Hint_dom_sf"/>
</dbReference>
<reference evidence="2 3" key="1">
    <citation type="journal article" date="2019" name="Genome Biol. Evol.">
        <title>Genomic Plasticity Mediated by Transposable Elements in the Plant Pathogenic Fungus Colletotrichum higginsianum.</title>
        <authorList>
            <person name="Tsushima A."/>
            <person name="Gan P."/>
            <person name="Kumakura N."/>
            <person name="Narusaka M."/>
            <person name="Takano Y."/>
            <person name="Narusaka Y."/>
            <person name="Shirasu K."/>
        </authorList>
    </citation>
    <scope>NUCLEOTIDE SEQUENCE [LARGE SCALE GENOMIC DNA]</scope>
    <source>
        <strain evidence="2 3">MAFF305635-RFP</strain>
    </source>
</reference>
<comment type="caution">
    <text evidence="2">The sequence shown here is derived from an EMBL/GenBank/DDBJ whole genome shotgun (WGS) entry which is preliminary data.</text>
</comment>
<proteinExistence type="predicted"/>
<organism evidence="2 3">
    <name type="scientific">Colletotrichum higginsianum</name>
    <dbReference type="NCBI Taxonomy" id="80884"/>
    <lineage>
        <taxon>Eukaryota</taxon>
        <taxon>Fungi</taxon>
        <taxon>Dikarya</taxon>
        <taxon>Ascomycota</taxon>
        <taxon>Pezizomycotina</taxon>
        <taxon>Sordariomycetes</taxon>
        <taxon>Hypocreomycetidae</taxon>
        <taxon>Glomerellales</taxon>
        <taxon>Glomerellaceae</taxon>
        <taxon>Colletotrichum</taxon>
        <taxon>Colletotrichum destructivum species complex</taxon>
    </lineage>
</organism>
<evidence type="ECO:0000313" key="2">
    <source>
        <dbReference type="EMBL" id="TID07234.1"/>
    </source>
</evidence>
<accession>A0A4T0WLF6</accession>
<feature type="transmembrane region" description="Helical" evidence="1">
    <location>
        <begin position="1641"/>
        <end position="1663"/>
    </location>
</feature>
<keyword evidence="1" id="KW-1133">Transmembrane helix</keyword>
<dbReference type="EMBL" id="MWPZ01000001">
    <property type="protein sequence ID" value="TID07234.1"/>
    <property type="molecule type" value="Genomic_DNA"/>
</dbReference>
<dbReference type="SUPFAM" id="SSF51294">
    <property type="entry name" value="Hedgehog/intein (Hint) domain"/>
    <property type="match status" value="1"/>
</dbReference>
<feature type="transmembrane region" description="Helical" evidence="1">
    <location>
        <begin position="1608"/>
        <end position="1629"/>
    </location>
</feature>
<evidence type="ECO:0000313" key="3">
    <source>
        <dbReference type="Proteomes" id="UP000305883"/>
    </source>
</evidence>
<dbReference type="Proteomes" id="UP000305883">
    <property type="component" value="Unassembled WGS sequence"/>
</dbReference>
<dbReference type="OrthoDB" id="5383572at2759"/>
<dbReference type="Gene3D" id="2.170.16.10">
    <property type="entry name" value="Hedgehog/Intein (Hint) domain"/>
    <property type="match status" value="1"/>
</dbReference>
<name>A0A4T0WLF6_9PEZI</name>
<protein>
    <submittedName>
        <fullName evidence="2">Uncharacterized protein</fullName>
    </submittedName>
</protein>
<keyword evidence="1" id="KW-0812">Transmembrane</keyword>
<sequence length="1915" mass="210712">MDRVKKFLGVLQGLGSFDSGYYSQKLQKASKSTNCLKYFDYQGPDVSQEGTTFDDHDCQDLVNLLAAASIARCIANVSDDYGFHSSVDTDKAKELSKKTITKLLTPMYGDHVNNHLRSSGMPTLQQLREEEDFLDNYHKLLLAPPFDHNALSRNVSRDYTIALLFCYEYLKHGPGFSMNEVLSAESEDMKHWVAVFRGWIEQSQSEAFRKANPDFRIEQMLRNVGGVLALDGYPDATTRQVAEHLKDRIVGNIVRWEIQDDIDQYEILGQTVWASWDSATNDYQSAAVQAVNNVRETTKVVPTFTRVPAPTQVTSTFGESVDQYMTAFWGTSLFKARAGNRVRSQWLRPNMFGGCFRPGTQVIVASGTKNIEDLVEGDRVLTRGGAEPQWGLCSDETVRQPAVFGDENGDRDRVQLYGFNGERPFASANHVFHTTTGLRALDPDGARRENPWLEVGYLRVGHQLIRTETGASYGPVTVESIGSEEADCSHIHGVHLREGLRSYHANGYLVHLNYPEITAKSISDALRAVEPAEKMNMLAQFRELQPLFERFGGSTLMDALEGQLLDSYTSKNPLAPVSVPANNAKLRPHVKQLHRKWNLQDDGEEPTAHPEAVLPSVSVFEGVLAVDGVYCEAAMLKDRTLAWSRQVSGTESGGGTGDCCWEHGVLYLDDALMIAQGSVFYGSDAESFDEAQARRVIAYPTQKTLPPALVAENLVTDPRAQVLLGGSSGGAVGPMALSKAGTFSVSELDAAAGKPTVMLSLPSNADEHPWAPSMDMGMMSSMSININMASMNPGVTTASSPATGEAWEHLDTYALAYDKSEWSDKDASVQDSAPYLDVTTAMHGESKIFASRIPLIDQIRDAAYAQAQTSHNFARVDEFYTCFHTIHPVSHNTVYEFRCTRPQLIAQQADGWDPARPSYENLTFNNLGLTGVTLPFVFSVMRIELGSDAMDVTGIVRKFDPKMLGEEGKRHRVLGEWTDTPTIAVRSILASSTAGSFVGAPITLMATAHTEVSPKLYAMATVAAAQPVTQDERAGAKQLSEMKMPSELQDQTQRLIYRVMLYHMSDHDREMFVGVSKPLVSDDGGDTVPAELGPNLEAGLRTWVTDKYTTAWLAQRISTIADTSKDAFRKQLSVDQRKKLRYWWDGKGPSCMSKDDYYSRLNEKAAQFTLLRLLPQLRNYKNDPSMGTTSAGRGKVATTGLNGGKRWAAALYNMFGIGPALNQMVQTLGSASDSVRTYSNFSDLDGHLELLLMQALDPIAIAVKGAGWTDAERPLCMRLTENVRKKCTQLRINMPYVGSSYDPVIQDEYQFLHDAMKQLWVNLLEGKEGFGDEVTKKVRDDMQNLMDEIGVDKSWEASKKAQFGVEFLEQTIRTGAAISRANTQFSLSTKIGETWAGFRGKGAVAAVAVADYSTTATLKNIKDEVKAAKIKAFAYSSMVISTLGLYIMTAITAFKGWTSLSPADRAKLVLGAVQQAVFTLKSGGQAFKSILDFRAGKQRFLAAAAAEAATTTDMKIAEEEMADFFGEENLIDPEMRLNEKVNSLGKSEFLEFEARETRIELERYKERATVETIEQKEQLAPLSEDGGVSELGTGSADGSAKYNWKANMFQSAMVIIGAAIVVAMCFALYQNWGRQNWTDRIMGIANIAVQALSVIVEGVALFVDFGFTIVSTTITSSIMAVCAWAGPILAIVGLVLMIVAMIIMAVKPRPLTDTEHWMVDKGFPFVDKTLSDPPGSQLTWEFSSDRFAANSASQRLDITGKNISSENVSIIRAFTNITTGTSKSSLFADDAFQESSETGTATGRFSLEASSDAVKKALEFKYVVGTPSYGDVHSETKETDKQTPYTLSVHPVQGTTVDIQGNEKPGSITLKPGEWLRIVLQGKTGDKYANGFYLEVREDWEDGDSVASAQYINRS</sequence>
<evidence type="ECO:0000256" key="1">
    <source>
        <dbReference type="SAM" id="Phobius"/>
    </source>
</evidence>